<organism evidence="4 5">
    <name type="scientific">Lactobacillus rodentium</name>
    <dbReference type="NCBI Taxonomy" id="947835"/>
    <lineage>
        <taxon>Bacteria</taxon>
        <taxon>Bacillati</taxon>
        <taxon>Bacillota</taxon>
        <taxon>Bacilli</taxon>
        <taxon>Lactobacillales</taxon>
        <taxon>Lactobacillaceae</taxon>
        <taxon>Lactobacillus</taxon>
    </lineage>
</organism>
<keyword evidence="5" id="KW-1185">Reference proteome</keyword>
<dbReference type="SUPFAM" id="SSF53756">
    <property type="entry name" value="UDP-Glycosyltransferase/glycogen phosphorylase"/>
    <property type="match status" value="1"/>
</dbReference>
<evidence type="ECO:0000313" key="5">
    <source>
        <dbReference type="Proteomes" id="UP000257317"/>
    </source>
</evidence>
<evidence type="ECO:0000313" key="4">
    <source>
        <dbReference type="EMBL" id="GBG04509.1"/>
    </source>
</evidence>
<dbReference type="PANTHER" id="PTHR12526">
    <property type="entry name" value="GLYCOSYLTRANSFERASE"/>
    <property type="match status" value="1"/>
</dbReference>
<dbReference type="OrthoDB" id="570545at2"/>
<dbReference type="AlphaFoldDB" id="A0A2Z6TS13"/>
<dbReference type="PANTHER" id="PTHR12526:SF629">
    <property type="entry name" value="TEICHURONIC ACID BIOSYNTHESIS GLYCOSYLTRANSFERASE TUAH-RELATED"/>
    <property type="match status" value="1"/>
</dbReference>
<dbReference type="Gene3D" id="3.40.50.2000">
    <property type="entry name" value="Glycogen Phosphorylase B"/>
    <property type="match status" value="3"/>
</dbReference>
<feature type="domain" description="Glycosyl transferase family 1" evidence="3">
    <location>
        <begin position="331"/>
        <end position="488"/>
    </location>
</feature>
<dbReference type="Proteomes" id="UP000257317">
    <property type="component" value="Unassembled WGS sequence"/>
</dbReference>
<accession>A0A2Z6TS13</accession>
<dbReference type="CDD" id="cd04949">
    <property type="entry name" value="GT4_GtfA-like"/>
    <property type="match status" value="1"/>
</dbReference>
<dbReference type="InterPro" id="IPR001296">
    <property type="entry name" value="Glyco_trans_1"/>
</dbReference>
<sequence>MIYFINFGMPDHKSGIEHAEIKRLNLFKNHNQPAKVIARDWNRTLHQTANASGVDDDSLLGMFDYFQDATKVAAKNVTVDDLDFGVVNTNREDETDKNRYLVTNAANGKLVARVNYDPVHDRQVVSTELFDEYGNLYRVDHYDSRGFRSLIQWYTPDNKIGNEEWLTPDGRTVVRTFNKFDIHHKLVKTGWWLQEKNGEIHTFDTIDELFEHFLNRINEKGNNIFILDRSLLADGALTRLKKPAYTVMHLHNSQAGDAQDPLHSIVNNNYEYALANLDRYSSVVSATQRQTNDVIERFKPKAKMFTIPVGIVDNETLNEDHVAMDKRTFGKVIAVARIAYEKRLDDLVRAVKIVHDQVPEVTLDLYGYADSSNNYGEKRKIEKLIKELNLEDVVTFKGYTNDIAKVEKDAQVFGLTSRMEGFNLAVMEALSHGVIGVTYDVNYGPNDIVVDGKNGYIVDFGDYKALAEKMLKIFKDKKLMQELSDGSYETSERFSDENVWNAWQDLIKDAEKTLGGAVKK</sequence>
<keyword evidence="2 4" id="KW-0808">Transferase</keyword>
<protein>
    <submittedName>
        <fullName evidence="4">Poly(Glycerol-phosphate) alpha-glucosyltransferase</fullName>
    </submittedName>
</protein>
<dbReference type="RefSeq" id="WP_117117855.1">
    <property type="nucleotide sequence ID" value="NZ_BFBY01000002.1"/>
</dbReference>
<evidence type="ECO:0000256" key="1">
    <source>
        <dbReference type="ARBA" id="ARBA00022676"/>
    </source>
</evidence>
<dbReference type="EMBL" id="BFBY01000002">
    <property type="protein sequence ID" value="GBG04509.1"/>
    <property type="molecule type" value="Genomic_DNA"/>
</dbReference>
<keyword evidence="1" id="KW-0328">Glycosyltransferase</keyword>
<reference evidence="5" key="1">
    <citation type="submission" date="2018-03" db="EMBL/GenBank/DDBJ databases">
        <title>New taxa in the Lactobacillus gasseri group.</title>
        <authorList>
            <person name="Tanizawa Y."/>
            <person name="Tohno M."/>
            <person name="Endo A."/>
            <person name="Arita M."/>
        </authorList>
    </citation>
    <scope>NUCLEOTIDE SEQUENCE [LARGE SCALE GENOMIC DNA]</scope>
    <source>
        <strain evidence="5">DSM 24759</strain>
    </source>
</reference>
<dbReference type="GO" id="GO:0016757">
    <property type="term" value="F:glycosyltransferase activity"/>
    <property type="evidence" value="ECO:0007669"/>
    <property type="project" value="UniProtKB-KW"/>
</dbReference>
<gene>
    <name evidence="4" type="primary">tagE</name>
    <name evidence="4" type="ORF">LrDSM24759_04230</name>
</gene>
<evidence type="ECO:0000259" key="3">
    <source>
        <dbReference type="Pfam" id="PF00534"/>
    </source>
</evidence>
<evidence type="ECO:0000256" key="2">
    <source>
        <dbReference type="ARBA" id="ARBA00022679"/>
    </source>
</evidence>
<proteinExistence type="predicted"/>
<dbReference type="Pfam" id="PF00534">
    <property type="entry name" value="Glycos_transf_1"/>
    <property type="match status" value="1"/>
</dbReference>
<name>A0A2Z6TS13_9LACO</name>
<comment type="caution">
    <text evidence="4">The sequence shown here is derived from an EMBL/GenBank/DDBJ whole genome shotgun (WGS) entry which is preliminary data.</text>
</comment>